<dbReference type="InterPro" id="IPR000620">
    <property type="entry name" value="EamA_dom"/>
</dbReference>
<dbReference type="Proteomes" id="UP000483078">
    <property type="component" value="Unassembled WGS sequence"/>
</dbReference>
<feature type="transmembrane region" description="Helical" evidence="1">
    <location>
        <begin position="9"/>
        <end position="29"/>
    </location>
</feature>
<proteinExistence type="predicted"/>
<name>A0A7C9HB90_9RHOB</name>
<keyword evidence="1" id="KW-1133">Transmembrane helix</keyword>
<sequence length="298" mass="32158">MLTDNTRGALMMMASMAAFTLNDAFMKLLAGEVPLYQILFLRGVLTAVATGLLAWRMGAIHLGVAGRDRWLVVLRMGAEIGAAYFFLNALFKMPLANVTAILQSLPLIVTLAAALFFAEPLGWRRMGAILIGLVGVLLIVRPGTEGFNIYSIYALIAVGCVTVRDLATRRMSTAVPSMMVTFASALAVTVFFGGLSLFEDWAPLTPRAAGLITGAGVMVIGGYVMSVMVMRVGEVSFISPFRYTGMIWGLLLGWLVFGEWPVPLTLIGAAIVVGSGIWMLVREGHLKRRARKVPVQTL</sequence>
<feature type="transmembrane region" description="Helical" evidence="1">
    <location>
        <begin position="241"/>
        <end position="257"/>
    </location>
</feature>
<dbReference type="RefSeq" id="WP_273248523.1">
    <property type="nucleotide sequence ID" value="NZ_VENJ01000005.1"/>
</dbReference>
<dbReference type="SUPFAM" id="SSF103481">
    <property type="entry name" value="Multidrug resistance efflux transporter EmrE"/>
    <property type="match status" value="2"/>
</dbReference>
<comment type="caution">
    <text evidence="3">The sequence shown here is derived from an EMBL/GenBank/DDBJ whole genome shotgun (WGS) entry which is preliminary data.</text>
</comment>
<feature type="transmembrane region" description="Helical" evidence="1">
    <location>
        <begin position="70"/>
        <end position="91"/>
    </location>
</feature>
<dbReference type="PANTHER" id="PTHR22911:SF135">
    <property type="entry name" value="BLR4310 PROTEIN"/>
    <property type="match status" value="1"/>
</dbReference>
<dbReference type="Pfam" id="PF00892">
    <property type="entry name" value="EamA"/>
    <property type="match status" value="2"/>
</dbReference>
<organism evidence="3 4">
    <name type="scientific">Sediminimonas qiaohouensis</name>
    <dbReference type="NCBI Taxonomy" id="552061"/>
    <lineage>
        <taxon>Bacteria</taxon>
        <taxon>Pseudomonadati</taxon>
        <taxon>Pseudomonadota</taxon>
        <taxon>Alphaproteobacteria</taxon>
        <taxon>Rhodobacterales</taxon>
        <taxon>Roseobacteraceae</taxon>
        <taxon>Sediminimonas</taxon>
    </lineage>
</organism>
<feature type="transmembrane region" description="Helical" evidence="1">
    <location>
        <begin position="125"/>
        <end position="143"/>
    </location>
</feature>
<reference evidence="3 4" key="1">
    <citation type="submission" date="2019-06" db="EMBL/GenBank/DDBJ databases">
        <title>Enrichment of Autotrophic Halophilic Microorganisms from Red Sea Brine Pool Using Microbial Electrosynthesis System.</title>
        <authorList>
            <person name="Alqahtani M.F."/>
            <person name="Bajracharya S."/>
            <person name="Katuri K.P."/>
            <person name="Ali M."/>
            <person name="Saikaly P.E."/>
        </authorList>
    </citation>
    <scope>NUCLEOTIDE SEQUENCE [LARGE SCALE GENOMIC DNA]</scope>
    <source>
        <strain evidence="3">MES6</strain>
    </source>
</reference>
<evidence type="ECO:0000259" key="2">
    <source>
        <dbReference type="Pfam" id="PF00892"/>
    </source>
</evidence>
<evidence type="ECO:0000313" key="3">
    <source>
        <dbReference type="EMBL" id="MTJ03927.1"/>
    </source>
</evidence>
<dbReference type="Gene3D" id="1.10.3730.20">
    <property type="match status" value="1"/>
</dbReference>
<dbReference type="AlphaFoldDB" id="A0A7C9HB90"/>
<keyword evidence="1" id="KW-0472">Membrane</keyword>
<protein>
    <submittedName>
        <fullName evidence="3">DMT family transporter</fullName>
    </submittedName>
</protein>
<feature type="transmembrane region" description="Helical" evidence="1">
    <location>
        <begin position="97"/>
        <end position="118"/>
    </location>
</feature>
<gene>
    <name evidence="3" type="ORF">FH759_04410</name>
</gene>
<evidence type="ECO:0000256" key="1">
    <source>
        <dbReference type="SAM" id="Phobius"/>
    </source>
</evidence>
<feature type="transmembrane region" description="Helical" evidence="1">
    <location>
        <begin position="263"/>
        <end position="281"/>
    </location>
</feature>
<dbReference type="EMBL" id="VENJ01000005">
    <property type="protein sequence ID" value="MTJ03927.1"/>
    <property type="molecule type" value="Genomic_DNA"/>
</dbReference>
<accession>A0A7C9HB90</accession>
<feature type="transmembrane region" description="Helical" evidence="1">
    <location>
        <begin position="179"/>
        <end position="198"/>
    </location>
</feature>
<feature type="transmembrane region" description="Helical" evidence="1">
    <location>
        <begin position="35"/>
        <end position="58"/>
    </location>
</feature>
<feature type="domain" description="EamA" evidence="2">
    <location>
        <begin position="7"/>
        <end position="140"/>
    </location>
</feature>
<dbReference type="PANTHER" id="PTHR22911">
    <property type="entry name" value="ACYL-MALONYL CONDENSING ENZYME-RELATED"/>
    <property type="match status" value="1"/>
</dbReference>
<dbReference type="GO" id="GO:0016020">
    <property type="term" value="C:membrane"/>
    <property type="evidence" value="ECO:0007669"/>
    <property type="project" value="InterPro"/>
</dbReference>
<keyword evidence="1" id="KW-0812">Transmembrane</keyword>
<evidence type="ECO:0000313" key="4">
    <source>
        <dbReference type="Proteomes" id="UP000483078"/>
    </source>
</evidence>
<feature type="transmembrane region" description="Helical" evidence="1">
    <location>
        <begin position="210"/>
        <end position="229"/>
    </location>
</feature>
<dbReference type="InterPro" id="IPR037185">
    <property type="entry name" value="EmrE-like"/>
</dbReference>
<feature type="domain" description="EamA" evidence="2">
    <location>
        <begin position="151"/>
        <end position="277"/>
    </location>
</feature>